<evidence type="ECO:0000313" key="1">
    <source>
        <dbReference type="EMBL" id="VDI51607.1"/>
    </source>
</evidence>
<dbReference type="EMBL" id="UYJE01007078">
    <property type="protein sequence ID" value="VDI51607.1"/>
    <property type="molecule type" value="Genomic_DNA"/>
</dbReference>
<dbReference type="Proteomes" id="UP000596742">
    <property type="component" value="Unassembled WGS sequence"/>
</dbReference>
<dbReference type="AlphaFoldDB" id="A0A8B6FP39"/>
<name>A0A8B6FP39_MYTGA</name>
<gene>
    <name evidence="1" type="ORF">MGAL_10B030405</name>
</gene>
<proteinExistence type="predicted"/>
<dbReference type="OrthoDB" id="10366951at2759"/>
<protein>
    <submittedName>
        <fullName evidence="1">Uncharacterized protein</fullName>
    </submittedName>
</protein>
<comment type="caution">
    <text evidence="1">The sequence shown here is derived from an EMBL/GenBank/DDBJ whole genome shotgun (WGS) entry which is preliminary data.</text>
</comment>
<keyword evidence="2" id="KW-1185">Reference proteome</keyword>
<sequence>MADVIILEDDIEYNVRNATADSSNNANSIISSSSEDTLLVLTRNRLLRNACKDLLNTFHCYKETMEELIEKPVEILEKQTNNFISADKASLKLSEKILKQAVCLLKEGVKTMKKAMIEHSHKIEELCNYEDCSNSYSSGVIFEKFKTAKENEASFEMYGYENTSSIASSDTDVTCQQDECLCLKGLPRGHQWSSIDFSSDESAIDYCIEERASDVSTDENVDDSFTCSESEYTNDIDTGAIMCSSISSVDSSTKELSENYIFRTNNDPIFTEIYHASFEDCIPVNGEKIRHVFTDWGPFVEELVDVFEDIACLPDQAYPFSNRIDRGTTSEIFV</sequence>
<accession>A0A8B6FP39</accession>
<reference evidence="1" key="1">
    <citation type="submission" date="2018-11" db="EMBL/GenBank/DDBJ databases">
        <authorList>
            <person name="Alioto T."/>
            <person name="Alioto T."/>
        </authorList>
    </citation>
    <scope>NUCLEOTIDE SEQUENCE</scope>
</reference>
<organism evidence="1 2">
    <name type="scientific">Mytilus galloprovincialis</name>
    <name type="common">Mediterranean mussel</name>
    <dbReference type="NCBI Taxonomy" id="29158"/>
    <lineage>
        <taxon>Eukaryota</taxon>
        <taxon>Metazoa</taxon>
        <taxon>Spiralia</taxon>
        <taxon>Lophotrochozoa</taxon>
        <taxon>Mollusca</taxon>
        <taxon>Bivalvia</taxon>
        <taxon>Autobranchia</taxon>
        <taxon>Pteriomorphia</taxon>
        <taxon>Mytilida</taxon>
        <taxon>Mytiloidea</taxon>
        <taxon>Mytilidae</taxon>
        <taxon>Mytilinae</taxon>
        <taxon>Mytilus</taxon>
    </lineage>
</organism>
<evidence type="ECO:0000313" key="2">
    <source>
        <dbReference type="Proteomes" id="UP000596742"/>
    </source>
</evidence>